<reference evidence="2" key="1">
    <citation type="journal article" date="2013" name="Genome Announc.">
        <title>Draft genome sequence of the basidiomycetous yeast-like fungus Pseudozyma hubeiensis SY62, which produces an abundant amount of the biosurfactant mannosylerythritol lipids.</title>
        <authorList>
            <person name="Konishi M."/>
            <person name="Hatada Y."/>
            <person name="Horiuchi J."/>
        </authorList>
    </citation>
    <scope>NUCLEOTIDE SEQUENCE [LARGE SCALE GENOMIC DNA]</scope>
    <source>
        <strain evidence="2">SY62</strain>
    </source>
</reference>
<dbReference type="AlphaFoldDB" id="R9PCY4"/>
<keyword evidence="2" id="KW-1185">Reference proteome</keyword>
<dbReference type="HOGENOM" id="CLU_1644477_0_0_1"/>
<accession>R9PCY4</accession>
<name>R9PCY4_PSEHS</name>
<dbReference type="GeneID" id="24112114"/>
<dbReference type="Proteomes" id="UP000014071">
    <property type="component" value="Unassembled WGS sequence"/>
</dbReference>
<evidence type="ECO:0000313" key="1">
    <source>
        <dbReference type="EMBL" id="GAC99248.1"/>
    </source>
</evidence>
<gene>
    <name evidence="1" type="ORF">PHSY_006848</name>
</gene>
<dbReference type="RefSeq" id="XP_012192835.1">
    <property type="nucleotide sequence ID" value="XM_012337445.1"/>
</dbReference>
<proteinExistence type="predicted"/>
<evidence type="ECO:0000313" key="2">
    <source>
        <dbReference type="Proteomes" id="UP000014071"/>
    </source>
</evidence>
<protein>
    <submittedName>
        <fullName evidence="1">Uncharacterized protein</fullName>
    </submittedName>
</protein>
<dbReference type="EMBL" id="DF238829">
    <property type="protein sequence ID" value="GAC99248.1"/>
    <property type="molecule type" value="Genomic_DNA"/>
</dbReference>
<sequence length="161" mass="16862">MTLLAAATAAACKSASAARNATVASLSLTGIHEMTAVALATAADILTLIVTTKMGWPVESRAPVTLPEADGSDSAVEPFNSAGRQLSCNYRERVRSCARLSTVGAKFNLVPPKIKSKFNSTLHCSALYTQLSAPPPRTPGDVFGDAVSPDCDRVKQPQMLT</sequence>
<organism evidence="1 2">
    <name type="scientific">Pseudozyma hubeiensis (strain SY62)</name>
    <name type="common">Yeast</name>
    <dbReference type="NCBI Taxonomy" id="1305764"/>
    <lineage>
        <taxon>Eukaryota</taxon>
        <taxon>Fungi</taxon>
        <taxon>Dikarya</taxon>
        <taxon>Basidiomycota</taxon>
        <taxon>Ustilaginomycotina</taxon>
        <taxon>Ustilaginomycetes</taxon>
        <taxon>Ustilaginales</taxon>
        <taxon>Ustilaginaceae</taxon>
        <taxon>Pseudozyma</taxon>
    </lineage>
</organism>